<reference evidence="2 3" key="1">
    <citation type="submission" date="2014-06" db="EMBL/GenBank/DDBJ databases">
        <authorList>
            <person name="Ju J."/>
            <person name="Zhang J."/>
        </authorList>
    </citation>
    <scope>NUCLEOTIDE SEQUENCE [LARGE SCALE GENOMIC DNA]</scope>
    <source>
        <strain evidence="2">DmW_042</strain>
    </source>
</reference>
<sequence>MRNWAGPTHHAPPFARLVNLPTDLFLDAASVRLVPDQARNVALRFTLVDPGAGENTIVDVSNAVLVHYTARTPASNAPMVWLDAKQFYKALTQPADS</sequence>
<evidence type="ECO:0000313" key="3">
    <source>
        <dbReference type="Proteomes" id="UP000194565"/>
    </source>
</evidence>
<dbReference type="InterPro" id="IPR029229">
    <property type="entry name" value="Alkyl_sulf_C"/>
</dbReference>
<dbReference type="EMBL" id="JOMM01000017">
    <property type="protein sequence ID" value="OUI86674.1"/>
    <property type="molecule type" value="Genomic_DNA"/>
</dbReference>
<evidence type="ECO:0000259" key="1">
    <source>
        <dbReference type="Pfam" id="PF14864"/>
    </source>
</evidence>
<gene>
    <name evidence="2" type="ORF">HC62_03740</name>
</gene>
<comment type="caution">
    <text evidence="2">The sequence shown here is derived from an EMBL/GenBank/DDBJ whole genome shotgun (WGS) entry which is preliminary data.</text>
</comment>
<protein>
    <recommendedName>
        <fullName evidence="1">Alkyl sulfatase C-terminal domain-containing protein</fullName>
    </recommendedName>
</protein>
<dbReference type="InterPro" id="IPR036527">
    <property type="entry name" value="SCP2_sterol-bd_dom_sf"/>
</dbReference>
<dbReference type="Pfam" id="PF14864">
    <property type="entry name" value="Alkyl_sulf_C"/>
    <property type="match status" value="1"/>
</dbReference>
<dbReference type="Gene3D" id="3.30.1050.10">
    <property type="entry name" value="SCP2 sterol-binding domain"/>
    <property type="match status" value="1"/>
</dbReference>
<evidence type="ECO:0000313" key="2">
    <source>
        <dbReference type="EMBL" id="OUI86674.1"/>
    </source>
</evidence>
<organism evidence="2 3">
    <name type="scientific">Acetobacter tropicalis</name>
    <dbReference type="NCBI Taxonomy" id="104102"/>
    <lineage>
        <taxon>Bacteria</taxon>
        <taxon>Pseudomonadati</taxon>
        <taxon>Pseudomonadota</taxon>
        <taxon>Alphaproteobacteria</taxon>
        <taxon>Acetobacterales</taxon>
        <taxon>Acetobacteraceae</taxon>
        <taxon>Acetobacter</taxon>
    </lineage>
</organism>
<feature type="domain" description="Alkyl sulfatase C-terminal" evidence="1">
    <location>
        <begin position="18"/>
        <end position="94"/>
    </location>
</feature>
<accession>A0A252AAR7</accession>
<dbReference type="AlphaFoldDB" id="A0A252AAR7"/>
<name>A0A252AAR7_9PROT</name>
<dbReference type="SUPFAM" id="SSF55718">
    <property type="entry name" value="SCP-like"/>
    <property type="match status" value="1"/>
</dbReference>
<dbReference type="Proteomes" id="UP000194565">
    <property type="component" value="Unassembled WGS sequence"/>
</dbReference>
<proteinExistence type="predicted"/>
<dbReference type="RefSeq" id="WP_086640690.1">
    <property type="nucleotide sequence ID" value="NZ_JOMM01000017.1"/>
</dbReference>